<keyword evidence="1" id="KW-0732">Signal</keyword>
<evidence type="ECO:0000259" key="2">
    <source>
        <dbReference type="SMART" id="SM00287"/>
    </source>
</evidence>
<dbReference type="Gene3D" id="2.30.30.40">
    <property type="entry name" value="SH3 Domains"/>
    <property type="match status" value="1"/>
</dbReference>
<organism evidence="3 4">
    <name type="scientific">Candidatus Phycorickettsia trachydisci</name>
    <dbReference type="NCBI Taxonomy" id="2115978"/>
    <lineage>
        <taxon>Bacteria</taxon>
        <taxon>Pseudomonadati</taxon>
        <taxon>Pseudomonadota</taxon>
        <taxon>Alphaproteobacteria</taxon>
        <taxon>Rickettsiales</taxon>
        <taxon>Rickettsiaceae</taxon>
        <taxon>Candidatus Phycorickettsia</taxon>
    </lineage>
</organism>
<dbReference type="RefSeq" id="WP_106873935.1">
    <property type="nucleotide sequence ID" value="NZ_CP027845.1"/>
</dbReference>
<dbReference type="Proteomes" id="UP000241762">
    <property type="component" value="Chromosome"/>
</dbReference>
<evidence type="ECO:0000313" key="4">
    <source>
        <dbReference type="Proteomes" id="UP000241762"/>
    </source>
</evidence>
<gene>
    <name evidence="3" type="ORF">phytr_960</name>
</gene>
<feature type="chain" id="PRO_5015114200" evidence="1">
    <location>
        <begin position="24"/>
        <end position="172"/>
    </location>
</feature>
<reference evidence="3 4" key="1">
    <citation type="submission" date="2018-03" db="EMBL/GenBank/DDBJ databases">
        <title>A gene transfer event suggests a long-term partnership between eustigmatophyte algae and a novel lineage of endosymbiotic bacteria.</title>
        <authorList>
            <person name="Yurchenko T."/>
            <person name="Sevcikova T."/>
            <person name="Pribyl P."/>
            <person name="El Karkouri K."/>
            <person name="Klimes V."/>
            <person name="Amaral R."/>
            <person name="Zbrankova V."/>
            <person name="Kim E."/>
            <person name="Raoult D."/>
            <person name="Santos L.M.A."/>
            <person name="Elias M."/>
        </authorList>
    </citation>
    <scope>NUCLEOTIDE SEQUENCE [LARGE SCALE GENOMIC DNA]</scope>
    <source>
        <strain evidence="3">CCALA 838</strain>
    </source>
</reference>
<proteinExistence type="predicted"/>
<dbReference type="OrthoDB" id="9810773at2"/>
<evidence type="ECO:0000256" key="1">
    <source>
        <dbReference type="SAM" id="SignalP"/>
    </source>
</evidence>
<dbReference type="GO" id="GO:0004812">
    <property type="term" value="F:aminoacyl-tRNA ligase activity"/>
    <property type="evidence" value="ECO:0007669"/>
    <property type="project" value="UniProtKB-KW"/>
</dbReference>
<evidence type="ECO:0000313" key="3">
    <source>
        <dbReference type="EMBL" id="AVP87057.1"/>
    </source>
</evidence>
<accession>A0A2P1P728</accession>
<keyword evidence="3" id="KW-0436">Ligase</keyword>
<name>A0A2P1P728_9RICK</name>
<feature type="signal peptide" evidence="1">
    <location>
        <begin position="1"/>
        <end position="23"/>
    </location>
</feature>
<keyword evidence="4" id="KW-1185">Reference proteome</keyword>
<keyword evidence="3" id="KW-0030">Aminoacyl-tRNA synthetase</keyword>
<dbReference type="EMBL" id="CP027845">
    <property type="protein sequence ID" value="AVP87057.1"/>
    <property type="molecule type" value="Genomic_DNA"/>
</dbReference>
<sequence length="172" mass="19652">MKNIFWKKTSIVLLSLLALLAQAATQFMSIKSNKVNARVGPGTNYPVSFVFLKAGEPVEVIAAFNSWRQIKDIDGDTAWVHVSLLSSKRSIIIKESLINAFLFQFPGKRHSASVEPKVRCAFLNYCYKEWCHVRCQGHKGWIARDFLWGIHDNEFIDTSSVKMYLKILGNLW</sequence>
<dbReference type="InterPro" id="IPR010466">
    <property type="entry name" value="DUF1058"/>
</dbReference>
<dbReference type="Pfam" id="PF06347">
    <property type="entry name" value="SH3_4"/>
    <property type="match status" value="2"/>
</dbReference>
<protein>
    <submittedName>
        <fullName evidence="3">Aspartyl-tRNA synthetase</fullName>
    </submittedName>
</protein>
<dbReference type="SMART" id="SM00287">
    <property type="entry name" value="SH3b"/>
    <property type="match status" value="1"/>
</dbReference>
<feature type="domain" description="SH3b" evidence="2">
    <location>
        <begin position="25"/>
        <end position="89"/>
    </location>
</feature>
<dbReference type="InterPro" id="IPR003646">
    <property type="entry name" value="SH3-like_bac-type"/>
</dbReference>
<dbReference type="KEGG" id="ptc:phytr_960"/>
<dbReference type="AlphaFoldDB" id="A0A2P1P728"/>